<protein>
    <submittedName>
        <fullName evidence="1">Uncharacterized protein</fullName>
    </submittedName>
</protein>
<evidence type="ECO:0000313" key="1">
    <source>
        <dbReference type="EMBL" id="DAD36570.1"/>
    </source>
</evidence>
<dbReference type="Proteomes" id="UP000607653">
    <property type="component" value="Unassembled WGS sequence"/>
</dbReference>
<dbReference type="AlphaFoldDB" id="A0A822YVM9"/>
<evidence type="ECO:0000313" key="2">
    <source>
        <dbReference type="Proteomes" id="UP000607653"/>
    </source>
</evidence>
<organism evidence="1 2">
    <name type="scientific">Nelumbo nucifera</name>
    <name type="common">Sacred lotus</name>
    <dbReference type="NCBI Taxonomy" id="4432"/>
    <lineage>
        <taxon>Eukaryota</taxon>
        <taxon>Viridiplantae</taxon>
        <taxon>Streptophyta</taxon>
        <taxon>Embryophyta</taxon>
        <taxon>Tracheophyta</taxon>
        <taxon>Spermatophyta</taxon>
        <taxon>Magnoliopsida</taxon>
        <taxon>Proteales</taxon>
        <taxon>Nelumbonaceae</taxon>
        <taxon>Nelumbo</taxon>
    </lineage>
</organism>
<gene>
    <name evidence="1" type="ORF">HUJ06_007211</name>
</gene>
<comment type="caution">
    <text evidence="1">The sequence shown here is derived from an EMBL/GenBank/DDBJ whole genome shotgun (WGS) entry which is preliminary data.</text>
</comment>
<proteinExistence type="predicted"/>
<keyword evidence="2" id="KW-1185">Reference proteome</keyword>
<accession>A0A822YVM9</accession>
<reference evidence="1 2" key="1">
    <citation type="journal article" date="2020" name="Mol. Biol. Evol.">
        <title>Distinct Expression and Methylation Patterns for Genes with Different Fates following a Single Whole-Genome Duplication in Flowering Plants.</title>
        <authorList>
            <person name="Shi T."/>
            <person name="Rahmani R.S."/>
            <person name="Gugger P.F."/>
            <person name="Wang M."/>
            <person name="Li H."/>
            <person name="Zhang Y."/>
            <person name="Li Z."/>
            <person name="Wang Q."/>
            <person name="Van de Peer Y."/>
            <person name="Marchal K."/>
            <person name="Chen J."/>
        </authorList>
    </citation>
    <scope>NUCLEOTIDE SEQUENCE [LARGE SCALE GENOMIC DNA]</scope>
    <source>
        <tissue evidence="1">Leaf</tissue>
    </source>
</reference>
<name>A0A822YVM9_NELNU</name>
<sequence>MARSTSKDTQALFQSLRSAYAATPTNLKVSLSLSLSGRPCVRKSASRSNLSRFIADHRSLRDVCDFHSVDSGILVFSLYRH</sequence>
<dbReference type="EMBL" id="DUZY01000004">
    <property type="protein sequence ID" value="DAD36570.1"/>
    <property type="molecule type" value="Genomic_DNA"/>
</dbReference>